<dbReference type="Pfam" id="PF00459">
    <property type="entry name" value="Inositol_P"/>
    <property type="match status" value="1"/>
</dbReference>
<evidence type="ECO:0000256" key="3">
    <source>
        <dbReference type="ARBA" id="ARBA00022842"/>
    </source>
</evidence>
<dbReference type="EMBL" id="CP042435">
    <property type="protein sequence ID" value="QEC67381.1"/>
    <property type="molecule type" value="Genomic_DNA"/>
</dbReference>
<keyword evidence="2 4" id="KW-0479">Metal-binding</keyword>
<feature type="binding site" evidence="5">
    <location>
        <position position="83"/>
    </location>
    <ligand>
        <name>Mg(2+)</name>
        <dbReference type="ChEBI" id="CHEBI:18420"/>
        <label>1</label>
        <note>catalytic</note>
    </ligand>
</feature>
<feature type="binding site" evidence="4">
    <location>
        <position position="83"/>
    </location>
    <ligand>
        <name>Mg(2+)</name>
        <dbReference type="ChEBI" id="CHEBI:18420"/>
        <label>1</label>
    </ligand>
</feature>
<feature type="binding site" evidence="4">
    <location>
        <begin position="85"/>
        <end position="88"/>
    </location>
    <ligand>
        <name>substrate</name>
    </ligand>
</feature>
<dbReference type="GO" id="GO:0005886">
    <property type="term" value="C:plasma membrane"/>
    <property type="evidence" value="ECO:0007669"/>
    <property type="project" value="UniProtKB-SubCell"/>
</dbReference>
<dbReference type="InterPro" id="IPR020583">
    <property type="entry name" value="Inositol_monoP_metal-BS"/>
</dbReference>
<dbReference type="HAMAP" id="MF_02095">
    <property type="entry name" value="CysQ"/>
    <property type="match status" value="1"/>
</dbReference>
<feature type="binding site" evidence="4">
    <location>
        <position position="224"/>
    </location>
    <ligand>
        <name>Mg(2+)</name>
        <dbReference type="ChEBI" id="CHEBI:18420"/>
        <label>2</label>
    </ligand>
</feature>
<dbReference type="GO" id="GO:0050427">
    <property type="term" value="P:3'-phosphoadenosine 5'-phosphosulfate metabolic process"/>
    <property type="evidence" value="ECO:0007669"/>
    <property type="project" value="TreeGrafter"/>
</dbReference>
<dbReference type="SUPFAM" id="SSF56655">
    <property type="entry name" value="Carbohydrate phosphatase"/>
    <property type="match status" value="1"/>
</dbReference>
<comment type="similarity">
    <text evidence="4">Belongs to the inositol monophosphatase superfamily. CysQ family.</text>
</comment>
<dbReference type="PANTHER" id="PTHR43028">
    <property type="entry name" value="3'(2'),5'-BISPHOSPHATE NUCLEOTIDASE 1"/>
    <property type="match status" value="1"/>
</dbReference>
<feature type="binding site" evidence="4">
    <location>
        <position position="83"/>
    </location>
    <ligand>
        <name>Mg(2+)</name>
        <dbReference type="ChEBI" id="CHEBI:18420"/>
        <label>2</label>
    </ligand>
</feature>
<keyword evidence="4 6" id="KW-0378">Hydrolase</keyword>
<comment type="function">
    <text evidence="4">Converts adenosine-3',5'-bisphosphate (PAP) to AMP.</text>
</comment>
<feature type="binding site" evidence="5">
    <location>
        <position position="224"/>
    </location>
    <ligand>
        <name>Mg(2+)</name>
        <dbReference type="ChEBI" id="CHEBI:18420"/>
        <label>1</label>
        <note>catalytic</note>
    </ligand>
</feature>
<name>A0A5B8V959_9BACT</name>
<dbReference type="RefSeq" id="WP_147189188.1">
    <property type="nucleotide sequence ID" value="NZ_CP042435.1"/>
</dbReference>
<dbReference type="InterPro" id="IPR050725">
    <property type="entry name" value="CysQ/Inositol_MonoPase"/>
</dbReference>
<dbReference type="PANTHER" id="PTHR43028:SF5">
    <property type="entry name" value="3'(2'),5'-BISPHOSPHATE NUCLEOTIDASE 1"/>
    <property type="match status" value="1"/>
</dbReference>
<feature type="binding site" evidence="4">
    <location>
        <position position="63"/>
    </location>
    <ligand>
        <name>substrate</name>
    </ligand>
</feature>
<feature type="binding site" evidence="5">
    <location>
        <position position="63"/>
    </location>
    <ligand>
        <name>Mg(2+)</name>
        <dbReference type="ChEBI" id="CHEBI:18420"/>
        <label>1</label>
        <note>catalytic</note>
    </ligand>
</feature>
<dbReference type="GO" id="GO:0000287">
    <property type="term" value="F:magnesium ion binding"/>
    <property type="evidence" value="ECO:0007669"/>
    <property type="project" value="UniProtKB-UniRule"/>
</dbReference>
<evidence type="ECO:0000256" key="5">
    <source>
        <dbReference type="PIRSR" id="PIRSR600760-2"/>
    </source>
</evidence>
<protein>
    <recommendedName>
        <fullName evidence="4">3'(2'),5'-bisphosphate nucleotidase CysQ</fullName>
        <ecNumber evidence="4">3.1.3.7</ecNumber>
    </recommendedName>
    <alternativeName>
        <fullName evidence="4">3'(2'),5-bisphosphonucleoside 3'(2')-phosphohydrolase</fullName>
    </alternativeName>
    <alternativeName>
        <fullName evidence="4">3'-phosphoadenosine 5'-phosphate phosphatase</fullName>
        <shortName evidence="4">PAP phosphatase</shortName>
    </alternativeName>
</protein>
<feature type="binding site" evidence="5">
    <location>
        <position position="85"/>
    </location>
    <ligand>
        <name>Mg(2+)</name>
        <dbReference type="ChEBI" id="CHEBI:18420"/>
        <label>1</label>
        <note>catalytic</note>
    </ligand>
</feature>
<evidence type="ECO:0000256" key="4">
    <source>
        <dbReference type="HAMAP-Rule" id="MF_02095"/>
    </source>
</evidence>
<dbReference type="InterPro" id="IPR000760">
    <property type="entry name" value="Inositol_monophosphatase-like"/>
</dbReference>
<evidence type="ECO:0000256" key="2">
    <source>
        <dbReference type="ARBA" id="ARBA00022723"/>
    </source>
</evidence>
<feature type="binding site" evidence="4">
    <location>
        <position position="224"/>
    </location>
    <ligand>
        <name>substrate</name>
    </ligand>
</feature>
<evidence type="ECO:0000256" key="1">
    <source>
        <dbReference type="ARBA" id="ARBA00001625"/>
    </source>
</evidence>
<sequence length="266" mass="29319">MKNFIHVSVLAAIEAGKQILEVYNQDFAVEIKSDNSPLTIADKKSHEVIKAALAGTGFPLLSEEGKQLSYDERKDWTTFWLVDPLDGTKEFIKKNGEFTVNIALVKDNKPVLGVVYVPVTRVLYFGAEGVGSYAVTIQEEVNADNIEGILSVATTLPGAEQPKVYTVVASRSHNTPETEAFIEEKRKEHGEVDMVSSGSSIKLCLVAEGKAQVYPRLAPTMEWDTAAGHGVAKFAGCSVYNYETKNEVVYNKENLLNPWFVVERSN</sequence>
<feature type="binding site" evidence="4">
    <location>
        <position position="86"/>
    </location>
    <ligand>
        <name>Mg(2+)</name>
        <dbReference type="ChEBI" id="CHEBI:18420"/>
        <label>2</label>
    </ligand>
</feature>
<dbReference type="InterPro" id="IPR006240">
    <property type="entry name" value="CysQ"/>
</dbReference>
<dbReference type="Proteomes" id="UP000321533">
    <property type="component" value="Chromosome"/>
</dbReference>
<evidence type="ECO:0000313" key="6">
    <source>
        <dbReference type="EMBL" id="QEC67381.1"/>
    </source>
</evidence>
<feature type="binding site" evidence="4">
    <location>
        <position position="63"/>
    </location>
    <ligand>
        <name>Mg(2+)</name>
        <dbReference type="ChEBI" id="CHEBI:18420"/>
        <label>1</label>
    </ligand>
</feature>
<dbReference type="EC" id="3.1.3.7" evidence="4"/>
<dbReference type="Gene3D" id="3.30.540.10">
    <property type="entry name" value="Fructose-1,6-Bisphosphatase, subunit A, domain 1"/>
    <property type="match status" value="1"/>
</dbReference>
<reference evidence="6 7" key="1">
    <citation type="journal article" date="2016" name="Int. J. Syst. Evol. Microbiol.">
        <title>Panacibacter ginsenosidivorans gen. nov., sp. nov., with ginsenoside converting activity isolated from soil of a ginseng field.</title>
        <authorList>
            <person name="Siddiqi M.Z."/>
            <person name="Muhammad Shafi S."/>
            <person name="Choi K.D."/>
            <person name="Im W.T."/>
        </authorList>
    </citation>
    <scope>NUCLEOTIDE SEQUENCE [LARGE SCALE GENOMIC DNA]</scope>
    <source>
        <strain evidence="6 7">Gsoil1550</strain>
    </source>
</reference>
<dbReference type="PROSITE" id="PS00629">
    <property type="entry name" value="IMP_1"/>
    <property type="match status" value="1"/>
</dbReference>
<dbReference type="FunFam" id="3.40.190.80:FF:000005">
    <property type="entry name" value="3'(2'),5'-bisphosphate nucleotidase CysQ"/>
    <property type="match status" value="1"/>
</dbReference>
<feature type="binding site" evidence="4">
    <location>
        <position position="85"/>
    </location>
    <ligand>
        <name>Mg(2+)</name>
        <dbReference type="ChEBI" id="CHEBI:18420"/>
        <label>1</label>
    </ligand>
</feature>
<keyword evidence="3 4" id="KW-0460">Magnesium</keyword>
<comment type="subcellular location">
    <subcellularLocation>
        <location evidence="4">Cell membrane</location>
        <topology evidence="4">Peripheral membrane protein</topology>
        <orientation evidence="4">Cytoplasmic side</orientation>
    </subcellularLocation>
</comment>
<organism evidence="6 7">
    <name type="scientific">Panacibacter ginsenosidivorans</name>
    <dbReference type="NCBI Taxonomy" id="1813871"/>
    <lineage>
        <taxon>Bacteria</taxon>
        <taxon>Pseudomonadati</taxon>
        <taxon>Bacteroidota</taxon>
        <taxon>Chitinophagia</taxon>
        <taxon>Chitinophagales</taxon>
        <taxon>Chitinophagaceae</taxon>
        <taxon>Panacibacter</taxon>
    </lineage>
</organism>
<dbReference type="NCBIfam" id="TIGR01331">
    <property type="entry name" value="bisphos_cysQ"/>
    <property type="match status" value="1"/>
</dbReference>
<dbReference type="GO" id="GO:0008441">
    <property type="term" value="F:3'(2'),5'-bisphosphate nucleotidase activity"/>
    <property type="evidence" value="ECO:0007669"/>
    <property type="project" value="UniProtKB-UniRule"/>
</dbReference>
<keyword evidence="7" id="KW-1185">Reference proteome</keyword>
<dbReference type="Gene3D" id="3.40.190.80">
    <property type="match status" value="1"/>
</dbReference>
<comment type="catalytic activity">
    <reaction evidence="1 4">
        <text>adenosine 3',5'-bisphosphate + H2O = AMP + phosphate</text>
        <dbReference type="Rhea" id="RHEA:10040"/>
        <dbReference type="ChEBI" id="CHEBI:15377"/>
        <dbReference type="ChEBI" id="CHEBI:43474"/>
        <dbReference type="ChEBI" id="CHEBI:58343"/>
        <dbReference type="ChEBI" id="CHEBI:456215"/>
        <dbReference type="EC" id="3.1.3.7"/>
    </reaction>
</comment>
<comment type="cofactor">
    <cofactor evidence="4 5">
        <name>Mg(2+)</name>
        <dbReference type="ChEBI" id="CHEBI:18420"/>
    </cofactor>
</comment>
<dbReference type="OrthoDB" id="9772456at2"/>
<dbReference type="AlphaFoldDB" id="A0A5B8V959"/>
<gene>
    <name evidence="4 6" type="primary">cysQ</name>
    <name evidence="6" type="ORF">FRZ67_08755</name>
</gene>
<proteinExistence type="inferred from homology"/>
<accession>A0A5B8V959</accession>
<keyword evidence="4" id="KW-1003">Cell membrane</keyword>
<keyword evidence="4" id="KW-0472">Membrane</keyword>
<dbReference type="GO" id="GO:0000103">
    <property type="term" value="P:sulfate assimilation"/>
    <property type="evidence" value="ECO:0007669"/>
    <property type="project" value="TreeGrafter"/>
</dbReference>
<evidence type="ECO:0000313" key="7">
    <source>
        <dbReference type="Proteomes" id="UP000321533"/>
    </source>
</evidence>
<dbReference type="KEGG" id="pgin:FRZ67_08755"/>
<feature type="binding site" evidence="5">
    <location>
        <position position="86"/>
    </location>
    <ligand>
        <name>Mg(2+)</name>
        <dbReference type="ChEBI" id="CHEBI:18420"/>
        <label>1</label>
        <note>catalytic</note>
    </ligand>
</feature>
<dbReference type="CDD" id="cd01638">
    <property type="entry name" value="CysQ"/>
    <property type="match status" value="1"/>
</dbReference>